<feature type="compositionally biased region" description="Polar residues" evidence="2">
    <location>
        <begin position="89"/>
        <end position="100"/>
    </location>
</feature>
<protein>
    <submittedName>
        <fullName evidence="3">Uncharacterized protein</fullName>
    </submittedName>
</protein>
<accession>A0A8X7TU92</accession>
<feature type="coiled-coil region" evidence="1">
    <location>
        <begin position="5"/>
        <end position="32"/>
    </location>
</feature>
<evidence type="ECO:0000256" key="2">
    <source>
        <dbReference type="SAM" id="MobiDB-lite"/>
    </source>
</evidence>
<feature type="region of interest" description="Disordered" evidence="2">
    <location>
        <begin position="73"/>
        <end position="130"/>
    </location>
</feature>
<feature type="compositionally biased region" description="Polar residues" evidence="2">
    <location>
        <begin position="109"/>
        <end position="125"/>
    </location>
</feature>
<dbReference type="EMBL" id="JAAMPC010000016">
    <property type="protein sequence ID" value="KAG2253964.1"/>
    <property type="molecule type" value="Genomic_DNA"/>
</dbReference>
<dbReference type="AlphaFoldDB" id="A0A8X7TU92"/>
<keyword evidence="4" id="KW-1185">Reference proteome</keyword>
<dbReference type="Proteomes" id="UP000886595">
    <property type="component" value="Unassembled WGS sequence"/>
</dbReference>
<gene>
    <name evidence="3" type="ORF">Bca52824_084100</name>
</gene>
<evidence type="ECO:0000256" key="1">
    <source>
        <dbReference type="SAM" id="Coils"/>
    </source>
</evidence>
<organism evidence="3 4">
    <name type="scientific">Brassica carinata</name>
    <name type="common">Ethiopian mustard</name>
    <name type="synonym">Abyssinian cabbage</name>
    <dbReference type="NCBI Taxonomy" id="52824"/>
    <lineage>
        <taxon>Eukaryota</taxon>
        <taxon>Viridiplantae</taxon>
        <taxon>Streptophyta</taxon>
        <taxon>Embryophyta</taxon>
        <taxon>Tracheophyta</taxon>
        <taxon>Spermatophyta</taxon>
        <taxon>Magnoliopsida</taxon>
        <taxon>eudicotyledons</taxon>
        <taxon>Gunneridae</taxon>
        <taxon>Pentapetalae</taxon>
        <taxon>rosids</taxon>
        <taxon>malvids</taxon>
        <taxon>Brassicales</taxon>
        <taxon>Brassicaceae</taxon>
        <taxon>Brassiceae</taxon>
        <taxon>Brassica</taxon>
    </lineage>
</organism>
<evidence type="ECO:0000313" key="3">
    <source>
        <dbReference type="EMBL" id="KAG2253964.1"/>
    </source>
</evidence>
<reference evidence="3 4" key="1">
    <citation type="submission" date="2020-02" db="EMBL/GenBank/DDBJ databases">
        <authorList>
            <person name="Ma Q."/>
            <person name="Huang Y."/>
            <person name="Song X."/>
            <person name="Pei D."/>
        </authorList>
    </citation>
    <scope>NUCLEOTIDE SEQUENCE [LARGE SCALE GENOMIC DNA]</scope>
    <source>
        <strain evidence="3">Sxm20200214</strain>
        <tissue evidence="3">Leaf</tissue>
    </source>
</reference>
<evidence type="ECO:0000313" key="4">
    <source>
        <dbReference type="Proteomes" id="UP000886595"/>
    </source>
</evidence>
<keyword evidence="1" id="KW-0175">Coiled coil</keyword>
<name>A0A8X7TU92_BRACI</name>
<comment type="caution">
    <text evidence="3">The sequence shown here is derived from an EMBL/GenBank/DDBJ whole genome shotgun (WGS) entry which is preliminary data.</text>
</comment>
<proteinExistence type="predicted"/>
<sequence>MVPRITGLEATVAKLGASNERLKQKLHRKRKRNRATSLLPLLVSIPRPNIVLLDALISTTPLLSTTYQRPPFADHTYSPHQYPGPHSPLNHSHNQRSTPLLATDHNSSDHQSPNHQTHNHPSPTSCYADHNSLNHDPHPCEALVVDPLDHATPSTFILPPQHHTYPH</sequence>